<dbReference type="EMBL" id="JBHTIR010000236">
    <property type="protein sequence ID" value="MFD0851041.1"/>
    <property type="molecule type" value="Genomic_DNA"/>
</dbReference>
<gene>
    <name evidence="3" type="ORF">ACFQ07_02310</name>
</gene>
<dbReference type="Pfam" id="PF04149">
    <property type="entry name" value="DUF397"/>
    <property type="match status" value="1"/>
</dbReference>
<accession>A0ABW3CBY7</accession>
<protein>
    <submittedName>
        <fullName evidence="3">DUF397 domain-containing protein</fullName>
    </submittedName>
</protein>
<reference evidence="4" key="1">
    <citation type="journal article" date="2019" name="Int. J. Syst. Evol. Microbiol.">
        <title>The Global Catalogue of Microorganisms (GCM) 10K type strain sequencing project: providing services to taxonomists for standard genome sequencing and annotation.</title>
        <authorList>
            <consortium name="The Broad Institute Genomics Platform"/>
            <consortium name="The Broad Institute Genome Sequencing Center for Infectious Disease"/>
            <person name="Wu L."/>
            <person name="Ma J."/>
        </authorList>
    </citation>
    <scope>NUCLEOTIDE SEQUENCE [LARGE SCALE GENOMIC DNA]</scope>
    <source>
        <strain evidence="4">JCM 31696</strain>
    </source>
</reference>
<evidence type="ECO:0000256" key="1">
    <source>
        <dbReference type="SAM" id="MobiDB-lite"/>
    </source>
</evidence>
<evidence type="ECO:0000313" key="3">
    <source>
        <dbReference type="EMBL" id="MFD0851041.1"/>
    </source>
</evidence>
<dbReference type="InterPro" id="IPR007278">
    <property type="entry name" value="DUF397"/>
</dbReference>
<organism evidence="3 4">
    <name type="scientific">Actinomadura adrarensis</name>
    <dbReference type="NCBI Taxonomy" id="1819600"/>
    <lineage>
        <taxon>Bacteria</taxon>
        <taxon>Bacillati</taxon>
        <taxon>Actinomycetota</taxon>
        <taxon>Actinomycetes</taxon>
        <taxon>Streptosporangiales</taxon>
        <taxon>Thermomonosporaceae</taxon>
        <taxon>Actinomadura</taxon>
    </lineage>
</organism>
<sequence>MSDLHDLTAASWRKSSHSGGQGECVEIAPISDIVVVRDSKNVHGAKLAVSAAAFQRLIQEVRHGDHDL</sequence>
<dbReference type="Proteomes" id="UP001597083">
    <property type="component" value="Unassembled WGS sequence"/>
</dbReference>
<feature type="domain" description="DUF397" evidence="2">
    <location>
        <begin position="10"/>
        <end position="62"/>
    </location>
</feature>
<feature type="region of interest" description="Disordered" evidence="1">
    <location>
        <begin position="1"/>
        <end position="21"/>
    </location>
</feature>
<name>A0ABW3CBY7_9ACTN</name>
<proteinExistence type="predicted"/>
<comment type="caution">
    <text evidence="3">The sequence shown here is derived from an EMBL/GenBank/DDBJ whole genome shotgun (WGS) entry which is preliminary data.</text>
</comment>
<evidence type="ECO:0000313" key="4">
    <source>
        <dbReference type="Proteomes" id="UP001597083"/>
    </source>
</evidence>
<keyword evidence="4" id="KW-1185">Reference proteome</keyword>
<evidence type="ECO:0000259" key="2">
    <source>
        <dbReference type="Pfam" id="PF04149"/>
    </source>
</evidence>